<dbReference type="RefSeq" id="XP_002109630.1">
    <property type="nucleotide sequence ID" value="XM_002109594.1"/>
</dbReference>
<dbReference type="STRING" id="10228.B3RQB3"/>
<dbReference type="InterPro" id="IPR036116">
    <property type="entry name" value="FN3_sf"/>
</dbReference>
<dbReference type="InterPro" id="IPR039269">
    <property type="entry name" value="ANKFN1"/>
</dbReference>
<dbReference type="InterPro" id="IPR003961">
    <property type="entry name" value="FN3_dom"/>
</dbReference>
<dbReference type="PROSITE" id="PS50853">
    <property type="entry name" value="FN3"/>
    <property type="match status" value="1"/>
</dbReference>
<feature type="compositionally biased region" description="Basic and acidic residues" evidence="1">
    <location>
        <begin position="8"/>
        <end position="20"/>
    </location>
</feature>
<dbReference type="EMBL" id="DS985242">
    <property type="protein sequence ID" value="EDV27796.1"/>
    <property type="molecule type" value="Genomic_DNA"/>
</dbReference>
<dbReference type="HOGENOM" id="CLU_395552_0_0_1"/>
<dbReference type="PhylomeDB" id="B3RQB3"/>
<accession>B3RQB3</accession>
<evidence type="ECO:0000313" key="4">
    <source>
        <dbReference type="Proteomes" id="UP000009022"/>
    </source>
</evidence>
<protein>
    <recommendedName>
        <fullName evidence="2">Fibronectin type-III domain-containing protein</fullName>
    </recommendedName>
</protein>
<gene>
    <name evidence="3" type="ORF">TRIADDRAFT_53843</name>
</gene>
<dbReference type="OMA" id="CLINEIE"/>
<feature type="region of interest" description="Disordered" evidence="1">
    <location>
        <begin position="44"/>
        <end position="64"/>
    </location>
</feature>
<dbReference type="KEGG" id="tad:TRIADDRAFT_53843"/>
<proteinExistence type="predicted"/>
<name>B3RQB3_TRIAD</name>
<dbReference type="PANTHER" id="PTHR21437:SF1">
    <property type="entry name" value="WIDE AWAKE"/>
    <property type="match status" value="1"/>
</dbReference>
<evidence type="ECO:0000313" key="3">
    <source>
        <dbReference type="EMBL" id="EDV27796.1"/>
    </source>
</evidence>
<evidence type="ECO:0000259" key="2">
    <source>
        <dbReference type="PROSITE" id="PS50853"/>
    </source>
</evidence>
<dbReference type="SUPFAM" id="SSF49265">
    <property type="entry name" value="Fibronectin type III"/>
    <property type="match status" value="1"/>
</dbReference>
<dbReference type="CTD" id="6751368"/>
<dbReference type="PANTHER" id="PTHR21437">
    <property type="entry name" value="WIDE AWAKE"/>
    <property type="match status" value="1"/>
</dbReference>
<evidence type="ECO:0000256" key="1">
    <source>
        <dbReference type="SAM" id="MobiDB-lite"/>
    </source>
</evidence>
<dbReference type="eggNOG" id="KOG4485">
    <property type="taxonomic scope" value="Eukaryota"/>
</dbReference>
<dbReference type="Gene3D" id="2.60.40.10">
    <property type="entry name" value="Immunoglobulins"/>
    <property type="match status" value="1"/>
</dbReference>
<dbReference type="GeneID" id="6751368"/>
<feature type="region of interest" description="Disordered" evidence="1">
    <location>
        <begin position="1"/>
        <end position="23"/>
    </location>
</feature>
<sequence length="697" mass="79586">MAVVIKNGDNHGNNDRNERKLQRRHTWSCKKAWLGLNNALGSRRLSGAKKRPNRAGPDTWDEEDEEQMHTIQDLVKCICDNNEAELREILKADDVDINQQYFGQLTPLDIAIMLNNQTMIQLLVLNAAEENKALVKDPYARLKQLKQLDGEISSKLKEISAHNVEGAENLTKDGNDKLLDAKGWKLKKELVTKMIQSIDCANLPEPPMEVLLKTRSSTTIIIKYVPSSVDNGSMITNYKIEWSRNSSFVPISGEKIIAYNEKPEHHLMNKHPCYVRVSAYNMSGYGQPKLSNPEFISSKNWYNYSESYQTRKSACVKSLQNIVAEDICRIESALKDNIRANEVNEPVRYARRRSSTLQKFFLPSLKLSKHLKRAIYLSVLFYTPNGKILVSADDLIIPVIEIDDSCFNITQQEMAWFSKLTFAWDKARKMLENMDYCMSTTSNLIRKKILQSVTAYQQAFCISDLGKLYHEPIRGGQKSVIFCLINEIESPNALHTGMSFKWISTNKIGRRLTSSSLDQTNVSEVLMTRTNELIEYHAKSCVTFSRGLYLGYVKLRCTINDIAVMTDASSPNTLPFEKIRDNPIIGRQEIEWLQNVDGKKVKETKVADSRNGSLLNFQKALRSAARKLLWRLDPEEAITQSETMLAKKQYQEIVNLTESLEANWKDMRWIGETACYISGRNKAKLLYSVPLARVLQP</sequence>
<dbReference type="InParanoid" id="B3RQB3"/>
<keyword evidence="4" id="KW-1185">Reference proteome</keyword>
<dbReference type="Proteomes" id="UP000009022">
    <property type="component" value="Unassembled WGS sequence"/>
</dbReference>
<dbReference type="OrthoDB" id="2428204at2759"/>
<dbReference type="InterPro" id="IPR013783">
    <property type="entry name" value="Ig-like_fold"/>
</dbReference>
<feature type="domain" description="Fibronectin type-III" evidence="2">
    <location>
        <begin position="206"/>
        <end position="300"/>
    </location>
</feature>
<dbReference type="AlphaFoldDB" id="B3RQB3"/>
<reference evidence="3 4" key="1">
    <citation type="journal article" date="2008" name="Nature">
        <title>The Trichoplax genome and the nature of placozoans.</title>
        <authorList>
            <person name="Srivastava M."/>
            <person name="Begovic E."/>
            <person name="Chapman J."/>
            <person name="Putnam N.H."/>
            <person name="Hellsten U."/>
            <person name="Kawashima T."/>
            <person name="Kuo A."/>
            <person name="Mitros T."/>
            <person name="Salamov A."/>
            <person name="Carpenter M.L."/>
            <person name="Signorovitch A.Y."/>
            <person name="Moreno M.A."/>
            <person name="Kamm K."/>
            <person name="Grimwood J."/>
            <person name="Schmutz J."/>
            <person name="Shapiro H."/>
            <person name="Grigoriev I.V."/>
            <person name="Buss L.W."/>
            <person name="Schierwater B."/>
            <person name="Dellaporta S.L."/>
            <person name="Rokhsar D.S."/>
        </authorList>
    </citation>
    <scope>NUCLEOTIDE SEQUENCE [LARGE SCALE GENOMIC DNA]</scope>
    <source>
        <strain evidence="3 4">Grell-BS-1999</strain>
    </source>
</reference>
<dbReference type="CDD" id="cd00063">
    <property type="entry name" value="FN3"/>
    <property type="match status" value="1"/>
</dbReference>
<organism evidence="3 4">
    <name type="scientific">Trichoplax adhaerens</name>
    <name type="common">Trichoplax reptans</name>
    <dbReference type="NCBI Taxonomy" id="10228"/>
    <lineage>
        <taxon>Eukaryota</taxon>
        <taxon>Metazoa</taxon>
        <taxon>Placozoa</taxon>
        <taxon>Uniplacotomia</taxon>
        <taxon>Trichoplacea</taxon>
        <taxon>Trichoplacidae</taxon>
        <taxon>Trichoplax</taxon>
    </lineage>
</organism>